<dbReference type="EMBL" id="GBYB01009236">
    <property type="protein sequence ID" value="JAG79003.1"/>
    <property type="molecule type" value="Transcribed_RNA"/>
</dbReference>
<reference evidence="6" key="2">
    <citation type="submission" date="2025-04" db="UniProtKB">
        <authorList>
            <consortium name="RefSeq"/>
        </authorList>
    </citation>
    <scope>IDENTIFICATION</scope>
    <source>
        <strain evidence="6">USDA-PBARC FA_bdor</strain>
        <tissue evidence="6">Whole organism</tissue>
    </source>
</reference>
<accession>A0A0C9QZM9</accession>
<dbReference type="KEGG" id="fas:105271952"/>
<dbReference type="SUPFAM" id="SSF47220">
    <property type="entry name" value="alpha-catenin/vinculin-like"/>
    <property type="match status" value="1"/>
</dbReference>
<dbReference type="GO" id="GO:0051015">
    <property type="term" value="F:actin filament binding"/>
    <property type="evidence" value="ECO:0007669"/>
    <property type="project" value="InterPro"/>
</dbReference>
<dbReference type="GO" id="GO:0098609">
    <property type="term" value="P:cell-cell adhesion"/>
    <property type="evidence" value="ECO:0007669"/>
    <property type="project" value="TreeGrafter"/>
</dbReference>
<dbReference type="InterPro" id="IPR008837">
    <property type="entry name" value="Serendipity_A"/>
</dbReference>
<dbReference type="PANTHER" id="PTHR18914">
    <property type="entry name" value="ALPHA CATENIN"/>
    <property type="match status" value="1"/>
</dbReference>
<dbReference type="EMBL" id="GBYB01009234">
    <property type="protein sequence ID" value="JAG79001.1"/>
    <property type="molecule type" value="Transcribed_RNA"/>
</dbReference>
<dbReference type="PANTHER" id="PTHR18914:SF33">
    <property type="entry name" value="RE47911P-RELATED"/>
    <property type="match status" value="1"/>
</dbReference>
<proteinExistence type="predicted"/>
<dbReference type="Pfam" id="PF05482">
    <property type="entry name" value="Serendipity_A"/>
    <property type="match status" value="1"/>
</dbReference>
<reference evidence="3" key="1">
    <citation type="submission" date="2015-01" db="EMBL/GenBank/DDBJ databases">
        <title>Transcriptome Assembly of Fopius arisanus.</title>
        <authorList>
            <person name="Geib S."/>
        </authorList>
    </citation>
    <scope>NUCLEOTIDE SEQUENCE</scope>
</reference>
<dbReference type="GO" id="GO:0016342">
    <property type="term" value="C:catenin complex"/>
    <property type="evidence" value="ECO:0007669"/>
    <property type="project" value="TreeGrafter"/>
</dbReference>
<dbReference type="OrthoDB" id="6342160at2759"/>
<comment type="subcellular location">
    <subcellularLocation>
        <location evidence="1">Cytoplasm</location>
    </subcellularLocation>
</comment>
<keyword evidence="2" id="KW-0963">Cytoplasm</keyword>
<dbReference type="GO" id="GO:0005912">
    <property type="term" value="C:adherens junction"/>
    <property type="evidence" value="ECO:0007669"/>
    <property type="project" value="TreeGrafter"/>
</dbReference>
<protein>
    <submittedName>
        <fullName evidence="6">Serendipity locus protein alpha-like isoform X1</fullName>
    </submittedName>
    <submittedName>
        <fullName evidence="3">Sry-alpha_0 protein</fullName>
    </submittedName>
    <submittedName>
        <fullName evidence="4">Sry-alpha_1 protein</fullName>
    </submittedName>
</protein>
<sequence>MSLKTKKMDNLLKPIAVQVNKLNHLLEDDNNDPEDVTSVKSILLSELEKFTTMLQLSRSRYCDGSASYDEMKSKITSIIKGFCTMSTTPSAPRDPGNTVQKFLEELTSALRNLENLEHFDLKEQLQYTMTYVKEMGEVNEIEDFKNIKEIGESLLDILGPLQDYGKGLTSRSLKEKLALCVCQLCAAFSMLMSVVYTQHEINLPMYTSKSYICGRICWCLRMINEIFESKTVDPESDTERIDHFVYKMDMALDIISDLPEKPQGEQMIECSRLWTAVEDVFSHAMVIAQVCDPENFKAITGVCQSIMNEYDNLKGQISAEQPDFMLNSLFVNTFTDALYRLERKINISVLSLVLEVFSDPFGPMKKLVKICGNSLARDKRSKKDLDDLIEEFDQLNDRIMQVGLYAVACCNDINRVTKIKNCMASLESLEAELVPSIVSFYLHPHNLEMRMNVKLFTRQWQLEMNKLKNSVNLIIDSSAFCQVVLDDLQPRVQIMSDDLDNFQGITQAQVQAFVQRACTLATQVTTAVDDVGKDRVHKQTIMMIRELKAAIFQTDVASKNFLKDNPTEPQQLRVIKRCELVVNVVKRLQPALLVVMNSSQGAFEKSNSSRGDGNLTFVKTPYTVKTHKPIVSIQSEGSVNKSRTELSCLIPYIERGRTMRTERSIIMYRTPKTQAREKNDENKNVDDNRDTNVLRRDSPCVRQHLFSRVSFDSGRDIDLSSESWNLTGILNKLSTASVSFDWTTGKKDDGNWLFGLETVSQYSSIGGGDAPSAIGTAERLGDIRQIEKKLAALKTDG</sequence>
<dbReference type="Proteomes" id="UP000694866">
    <property type="component" value="Unplaced"/>
</dbReference>
<dbReference type="GO" id="GO:0016477">
    <property type="term" value="P:cell migration"/>
    <property type="evidence" value="ECO:0007669"/>
    <property type="project" value="TreeGrafter"/>
</dbReference>
<dbReference type="GO" id="GO:0005737">
    <property type="term" value="C:cytoplasm"/>
    <property type="evidence" value="ECO:0007669"/>
    <property type="project" value="UniProtKB-SubCell"/>
</dbReference>
<evidence type="ECO:0000256" key="2">
    <source>
        <dbReference type="ARBA" id="ARBA00022490"/>
    </source>
</evidence>
<evidence type="ECO:0000313" key="5">
    <source>
        <dbReference type="Proteomes" id="UP000694866"/>
    </source>
</evidence>
<gene>
    <name evidence="3" type="primary">Sry-alpha_0</name>
    <name evidence="6" type="synonym">LOC105271952</name>
    <name evidence="4" type="synonym">Sry-alpha_1</name>
    <name evidence="3" type="ORF">g.41339</name>
    <name evidence="4" type="ORF">g.41346</name>
</gene>
<evidence type="ECO:0000313" key="3">
    <source>
        <dbReference type="EMBL" id="JAG79001.1"/>
    </source>
</evidence>
<accession>A0A9R1U986</accession>
<dbReference type="GO" id="GO:0008013">
    <property type="term" value="F:beta-catenin binding"/>
    <property type="evidence" value="ECO:0007669"/>
    <property type="project" value="TreeGrafter"/>
</dbReference>
<dbReference type="Gene3D" id="1.20.120.810">
    <property type="entry name" value="Vinculin, Vh2 four-helix bundle"/>
    <property type="match status" value="1"/>
</dbReference>
<keyword evidence="5" id="KW-1185">Reference proteome</keyword>
<evidence type="ECO:0000313" key="4">
    <source>
        <dbReference type="EMBL" id="JAG79003.1"/>
    </source>
</evidence>
<evidence type="ECO:0000313" key="6">
    <source>
        <dbReference type="RefSeq" id="XP_011312087.1"/>
    </source>
</evidence>
<dbReference type="GO" id="GO:0007349">
    <property type="term" value="P:cellularization"/>
    <property type="evidence" value="ECO:0007669"/>
    <property type="project" value="InterPro"/>
</dbReference>
<evidence type="ECO:0000256" key="1">
    <source>
        <dbReference type="ARBA" id="ARBA00004496"/>
    </source>
</evidence>
<name>A0A0C9QZM9_9HYME</name>
<dbReference type="InterPro" id="IPR036723">
    <property type="entry name" value="Alpha-catenin/vinculin-like_sf"/>
</dbReference>
<dbReference type="RefSeq" id="XP_011312087.1">
    <property type="nucleotide sequence ID" value="XM_011313785.1"/>
</dbReference>
<organism evidence="3">
    <name type="scientific">Fopius arisanus</name>
    <dbReference type="NCBI Taxonomy" id="64838"/>
    <lineage>
        <taxon>Eukaryota</taxon>
        <taxon>Metazoa</taxon>
        <taxon>Ecdysozoa</taxon>
        <taxon>Arthropoda</taxon>
        <taxon>Hexapoda</taxon>
        <taxon>Insecta</taxon>
        <taxon>Pterygota</taxon>
        <taxon>Neoptera</taxon>
        <taxon>Endopterygota</taxon>
        <taxon>Hymenoptera</taxon>
        <taxon>Apocrita</taxon>
        <taxon>Ichneumonoidea</taxon>
        <taxon>Braconidae</taxon>
        <taxon>Opiinae</taxon>
        <taxon>Fopius</taxon>
    </lineage>
</organism>
<dbReference type="AlphaFoldDB" id="A0A0C9QZM9"/>